<protein>
    <submittedName>
        <fullName evidence="1">Uncharacterized protein</fullName>
    </submittedName>
</protein>
<dbReference type="AlphaFoldDB" id="A0A9K3J4C2"/>
<comment type="caution">
    <text evidence="1">The sequence shown here is derived from an EMBL/GenBank/DDBJ whole genome shotgun (WGS) entry which is preliminary data.</text>
</comment>
<proteinExistence type="predicted"/>
<gene>
    <name evidence="1" type="ORF">HanXRQr2_Chr04g0146591</name>
</gene>
<keyword evidence="2" id="KW-1185">Reference proteome</keyword>
<evidence type="ECO:0000313" key="2">
    <source>
        <dbReference type="Proteomes" id="UP000215914"/>
    </source>
</evidence>
<evidence type="ECO:0000313" key="1">
    <source>
        <dbReference type="EMBL" id="KAF5808543.1"/>
    </source>
</evidence>
<sequence length="59" mass="6649">MNLENDRENICNAAEWRDSYIGSNIATDSQIDATASSATIIPNFLDNAPYYKLKIIRNI</sequence>
<name>A0A9K3J4C2_HELAN</name>
<accession>A0A9K3J4C2</accession>
<reference evidence="1" key="2">
    <citation type="submission" date="2020-06" db="EMBL/GenBank/DDBJ databases">
        <title>Helianthus annuus Genome sequencing and assembly Release 2.</title>
        <authorList>
            <person name="Gouzy J."/>
            <person name="Langlade N."/>
            <person name="Munos S."/>
        </authorList>
    </citation>
    <scope>NUCLEOTIDE SEQUENCE</scope>
    <source>
        <tissue evidence="1">Leaves</tissue>
    </source>
</reference>
<dbReference type="Gramene" id="mRNA:HanXRQr2_Chr04g0146591">
    <property type="protein sequence ID" value="CDS:HanXRQr2_Chr04g0146591.1"/>
    <property type="gene ID" value="HanXRQr2_Chr04g0146591"/>
</dbReference>
<reference evidence="1" key="1">
    <citation type="journal article" date="2017" name="Nature">
        <title>The sunflower genome provides insights into oil metabolism, flowering and Asterid evolution.</title>
        <authorList>
            <person name="Badouin H."/>
            <person name="Gouzy J."/>
            <person name="Grassa C.J."/>
            <person name="Murat F."/>
            <person name="Staton S.E."/>
            <person name="Cottret L."/>
            <person name="Lelandais-Briere C."/>
            <person name="Owens G.L."/>
            <person name="Carrere S."/>
            <person name="Mayjonade B."/>
            <person name="Legrand L."/>
            <person name="Gill N."/>
            <person name="Kane N.C."/>
            <person name="Bowers J.E."/>
            <person name="Hubner S."/>
            <person name="Bellec A."/>
            <person name="Berard A."/>
            <person name="Berges H."/>
            <person name="Blanchet N."/>
            <person name="Boniface M.C."/>
            <person name="Brunel D."/>
            <person name="Catrice O."/>
            <person name="Chaidir N."/>
            <person name="Claudel C."/>
            <person name="Donnadieu C."/>
            <person name="Faraut T."/>
            <person name="Fievet G."/>
            <person name="Helmstetter N."/>
            <person name="King M."/>
            <person name="Knapp S.J."/>
            <person name="Lai Z."/>
            <person name="Le Paslier M.C."/>
            <person name="Lippi Y."/>
            <person name="Lorenzon L."/>
            <person name="Mandel J.R."/>
            <person name="Marage G."/>
            <person name="Marchand G."/>
            <person name="Marquand E."/>
            <person name="Bret-Mestries E."/>
            <person name="Morien E."/>
            <person name="Nambeesan S."/>
            <person name="Nguyen T."/>
            <person name="Pegot-Espagnet P."/>
            <person name="Pouilly N."/>
            <person name="Raftis F."/>
            <person name="Sallet E."/>
            <person name="Schiex T."/>
            <person name="Thomas J."/>
            <person name="Vandecasteele C."/>
            <person name="Vares D."/>
            <person name="Vear F."/>
            <person name="Vautrin S."/>
            <person name="Crespi M."/>
            <person name="Mangin B."/>
            <person name="Burke J.M."/>
            <person name="Salse J."/>
            <person name="Munos S."/>
            <person name="Vincourt P."/>
            <person name="Rieseberg L.H."/>
            <person name="Langlade N.B."/>
        </authorList>
    </citation>
    <scope>NUCLEOTIDE SEQUENCE</scope>
    <source>
        <tissue evidence="1">Leaves</tissue>
    </source>
</reference>
<organism evidence="1 2">
    <name type="scientific">Helianthus annuus</name>
    <name type="common">Common sunflower</name>
    <dbReference type="NCBI Taxonomy" id="4232"/>
    <lineage>
        <taxon>Eukaryota</taxon>
        <taxon>Viridiplantae</taxon>
        <taxon>Streptophyta</taxon>
        <taxon>Embryophyta</taxon>
        <taxon>Tracheophyta</taxon>
        <taxon>Spermatophyta</taxon>
        <taxon>Magnoliopsida</taxon>
        <taxon>eudicotyledons</taxon>
        <taxon>Gunneridae</taxon>
        <taxon>Pentapetalae</taxon>
        <taxon>asterids</taxon>
        <taxon>campanulids</taxon>
        <taxon>Asterales</taxon>
        <taxon>Asteraceae</taxon>
        <taxon>Asteroideae</taxon>
        <taxon>Heliantheae alliance</taxon>
        <taxon>Heliantheae</taxon>
        <taxon>Helianthus</taxon>
    </lineage>
</organism>
<dbReference type="Proteomes" id="UP000215914">
    <property type="component" value="Unassembled WGS sequence"/>
</dbReference>
<dbReference type="EMBL" id="MNCJ02000319">
    <property type="protein sequence ID" value="KAF5808543.1"/>
    <property type="molecule type" value="Genomic_DNA"/>
</dbReference>